<sequence>MQAVVFRCLDGNCQSLHPISAV</sequence>
<name>A0A8X7CCD8_9ARAC</name>
<protein>
    <submittedName>
        <fullName evidence="1">Uncharacterized protein</fullName>
    </submittedName>
</protein>
<evidence type="ECO:0000313" key="2">
    <source>
        <dbReference type="Proteomes" id="UP000886998"/>
    </source>
</evidence>
<organism evidence="1 2">
    <name type="scientific">Trichonephila inaurata madagascariensis</name>
    <dbReference type="NCBI Taxonomy" id="2747483"/>
    <lineage>
        <taxon>Eukaryota</taxon>
        <taxon>Metazoa</taxon>
        <taxon>Ecdysozoa</taxon>
        <taxon>Arthropoda</taxon>
        <taxon>Chelicerata</taxon>
        <taxon>Arachnida</taxon>
        <taxon>Araneae</taxon>
        <taxon>Araneomorphae</taxon>
        <taxon>Entelegynae</taxon>
        <taxon>Araneoidea</taxon>
        <taxon>Nephilidae</taxon>
        <taxon>Trichonephila</taxon>
        <taxon>Trichonephila inaurata</taxon>
    </lineage>
</organism>
<gene>
    <name evidence="1" type="ORF">TNIN_3351</name>
</gene>
<dbReference type="AlphaFoldDB" id="A0A8X7CCD8"/>
<dbReference type="Proteomes" id="UP000886998">
    <property type="component" value="Unassembled WGS sequence"/>
</dbReference>
<comment type="caution">
    <text evidence="1">The sequence shown here is derived from an EMBL/GenBank/DDBJ whole genome shotgun (WGS) entry which is preliminary data.</text>
</comment>
<reference evidence="1" key="1">
    <citation type="submission" date="2020-08" db="EMBL/GenBank/DDBJ databases">
        <title>Multicomponent nature underlies the extraordinary mechanical properties of spider dragline silk.</title>
        <authorList>
            <person name="Kono N."/>
            <person name="Nakamura H."/>
            <person name="Mori M."/>
            <person name="Yoshida Y."/>
            <person name="Ohtoshi R."/>
            <person name="Malay A.D."/>
            <person name="Moran D.A.P."/>
            <person name="Tomita M."/>
            <person name="Numata K."/>
            <person name="Arakawa K."/>
        </authorList>
    </citation>
    <scope>NUCLEOTIDE SEQUENCE</scope>
</reference>
<feature type="non-terminal residue" evidence="1">
    <location>
        <position position="22"/>
    </location>
</feature>
<proteinExistence type="predicted"/>
<dbReference type="EMBL" id="BMAV01015949">
    <property type="protein sequence ID" value="GFY66289.1"/>
    <property type="molecule type" value="Genomic_DNA"/>
</dbReference>
<evidence type="ECO:0000313" key="1">
    <source>
        <dbReference type="EMBL" id="GFY66289.1"/>
    </source>
</evidence>
<accession>A0A8X7CCD8</accession>
<keyword evidence="2" id="KW-1185">Reference proteome</keyword>